<dbReference type="NCBIfam" id="TIGR02937">
    <property type="entry name" value="sigma70-ECF"/>
    <property type="match status" value="1"/>
</dbReference>
<evidence type="ECO:0000256" key="2">
    <source>
        <dbReference type="ARBA" id="ARBA00023015"/>
    </source>
</evidence>
<dbReference type="InterPro" id="IPR013249">
    <property type="entry name" value="RNA_pol_sigma70_r4_t2"/>
</dbReference>
<dbReference type="Pfam" id="PF04542">
    <property type="entry name" value="Sigma70_r2"/>
    <property type="match status" value="1"/>
</dbReference>
<keyword evidence="3" id="KW-0731">Sigma factor</keyword>
<dbReference type="InterPro" id="IPR039425">
    <property type="entry name" value="RNA_pol_sigma-70-like"/>
</dbReference>
<dbReference type="EMBL" id="DVHN01000045">
    <property type="protein sequence ID" value="HIR88089.1"/>
    <property type="molecule type" value="Genomic_DNA"/>
</dbReference>
<name>A0A9D1ED50_9FIRM</name>
<evidence type="ECO:0000256" key="3">
    <source>
        <dbReference type="ARBA" id="ARBA00023082"/>
    </source>
</evidence>
<protein>
    <submittedName>
        <fullName evidence="7">RNA polymerase sigma factor</fullName>
    </submittedName>
</protein>
<dbReference type="Pfam" id="PF08281">
    <property type="entry name" value="Sigma70_r4_2"/>
    <property type="match status" value="1"/>
</dbReference>
<dbReference type="InterPro" id="IPR014284">
    <property type="entry name" value="RNA_pol_sigma-70_dom"/>
</dbReference>
<dbReference type="InterPro" id="IPR013324">
    <property type="entry name" value="RNA_pol_sigma_r3/r4-like"/>
</dbReference>
<reference evidence="7" key="1">
    <citation type="submission" date="2020-10" db="EMBL/GenBank/DDBJ databases">
        <authorList>
            <person name="Gilroy R."/>
        </authorList>
    </citation>
    <scope>NUCLEOTIDE SEQUENCE</scope>
    <source>
        <strain evidence="7">ChiW13-3771</strain>
    </source>
</reference>
<gene>
    <name evidence="7" type="ORF">IAC96_03980</name>
</gene>
<dbReference type="SUPFAM" id="SSF88946">
    <property type="entry name" value="Sigma2 domain of RNA polymerase sigma factors"/>
    <property type="match status" value="1"/>
</dbReference>
<dbReference type="GO" id="GO:0003677">
    <property type="term" value="F:DNA binding"/>
    <property type="evidence" value="ECO:0007669"/>
    <property type="project" value="InterPro"/>
</dbReference>
<dbReference type="InterPro" id="IPR007627">
    <property type="entry name" value="RNA_pol_sigma70_r2"/>
</dbReference>
<organism evidence="7 8">
    <name type="scientific">Candidatus Fimimorpha faecalis</name>
    <dbReference type="NCBI Taxonomy" id="2840824"/>
    <lineage>
        <taxon>Bacteria</taxon>
        <taxon>Bacillati</taxon>
        <taxon>Bacillota</taxon>
        <taxon>Clostridia</taxon>
        <taxon>Eubacteriales</taxon>
        <taxon>Candidatus Fimimorpha</taxon>
    </lineage>
</organism>
<dbReference type="Proteomes" id="UP000824201">
    <property type="component" value="Unassembled WGS sequence"/>
</dbReference>
<dbReference type="Gene3D" id="1.10.10.10">
    <property type="entry name" value="Winged helix-like DNA-binding domain superfamily/Winged helix DNA-binding domain"/>
    <property type="match status" value="1"/>
</dbReference>
<sequence>MISFLMLIDSETDREKFKKLYEAYQKKMLYVAYQILNNQQDAEDVVQDSFLAVARHISSIGNVGEARTGVYLMKTVKNRALNLIRSRKETVSWDEIVLATPDNIQETICVQEEVKQVLEAIYQLKENYRDVLCLHFLNQLTTKEIADVLGRNHNTVKAELRRGKKQLFELMKTIDSY</sequence>
<dbReference type="GO" id="GO:0006352">
    <property type="term" value="P:DNA-templated transcription initiation"/>
    <property type="evidence" value="ECO:0007669"/>
    <property type="project" value="InterPro"/>
</dbReference>
<feature type="domain" description="RNA polymerase sigma-70 region 2" evidence="5">
    <location>
        <begin position="20"/>
        <end position="88"/>
    </location>
</feature>
<accession>A0A9D1ED50</accession>
<comment type="similarity">
    <text evidence="1">Belongs to the sigma-70 factor family. ECF subfamily.</text>
</comment>
<proteinExistence type="inferred from homology"/>
<dbReference type="CDD" id="cd06171">
    <property type="entry name" value="Sigma70_r4"/>
    <property type="match status" value="1"/>
</dbReference>
<evidence type="ECO:0000256" key="4">
    <source>
        <dbReference type="ARBA" id="ARBA00023163"/>
    </source>
</evidence>
<dbReference type="GO" id="GO:0016987">
    <property type="term" value="F:sigma factor activity"/>
    <property type="evidence" value="ECO:0007669"/>
    <property type="project" value="UniProtKB-KW"/>
</dbReference>
<reference evidence="7" key="2">
    <citation type="journal article" date="2021" name="PeerJ">
        <title>Extensive microbial diversity within the chicken gut microbiome revealed by metagenomics and culture.</title>
        <authorList>
            <person name="Gilroy R."/>
            <person name="Ravi A."/>
            <person name="Getino M."/>
            <person name="Pursley I."/>
            <person name="Horton D.L."/>
            <person name="Alikhan N.F."/>
            <person name="Baker D."/>
            <person name="Gharbi K."/>
            <person name="Hall N."/>
            <person name="Watson M."/>
            <person name="Adriaenssens E.M."/>
            <person name="Foster-Nyarko E."/>
            <person name="Jarju S."/>
            <person name="Secka A."/>
            <person name="Antonio M."/>
            <person name="Oren A."/>
            <person name="Chaudhuri R.R."/>
            <person name="La Ragione R."/>
            <person name="Hildebrand F."/>
            <person name="Pallen M.J."/>
        </authorList>
    </citation>
    <scope>NUCLEOTIDE SEQUENCE</scope>
    <source>
        <strain evidence="7">ChiW13-3771</strain>
    </source>
</reference>
<dbReference type="AlphaFoldDB" id="A0A9D1ED50"/>
<dbReference type="SUPFAM" id="SSF88659">
    <property type="entry name" value="Sigma3 and sigma4 domains of RNA polymerase sigma factors"/>
    <property type="match status" value="1"/>
</dbReference>
<evidence type="ECO:0000259" key="6">
    <source>
        <dbReference type="Pfam" id="PF08281"/>
    </source>
</evidence>
<dbReference type="PANTHER" id="PTHR43133">
    <property type="entry name" value="RNA POLYMERASE ECF-TYPE SIGMA FACTO"/>
    <property type="match status" value="1"/>
</dbReference>
<dbReference type="PANTHER" id="PTHR43133:SF60">
    <property type="entry name" value="RNA POLYMERASE SIGMA FACTOR SIGV"/>
    <property type="match status" value="1"/>
</dbReference>
<keyword evidence="4" id="KW-0804">Transcription</keyword>
<dbReference type="Gene3D" id="1.10.1740.10">
    <property type="match status" value="1"/>
</dbReference>
<evidence type="ECO:0000313" key="8">
    <source>
        <dbReference type="Proteomes" id="UP000824201"/>
    </source>
</evidence>
<evidence type="ECO:0000256" key="1">
    <source>
        <dbReference type="ARBA" id="ARBA00010641"/>
    </source>
</evidence>
<keyword evidence="2" id="KW-0805">Transcription regulation</keyword>
<dbReference type="InterPro" id="IPR036388">
    <property type="entry name" value="WH-like_DNA-bd_sf"/>
</dbReference>
<dbReference type="InterPro" id="IPR013325">
    <property type="entry name" value="RNA_pol_sigma_r2"/>
</dbReference>
<evidence type="ECO:0000259" key="5">
    <source>
        <dbReference type="Pfam" id="PF04542"/>
    </source>
</evidence>
<evidence type="ECO:0000313" key="7">
    <source>
        <dbReference type="EMBL" id="HIR88089.1"/>
    </source>
</evidence>
<comment type="caution">
    <text evidence="7">The sequence shown here is derived from an EMBL/GenBank/DDBJ whole genome shotgun (WGS) entry which is preliminary data.</text>
</comment>
<feature type="domain" description="RNA polymerase sigma factor 70 region 4 type 2" evidence="6">
    <location>
        <begin position="116"/>
        <end position="167"/>
    </location>
</feature>